<evidence type="ECO:0000313" key="9">
    <source>
        <dbReference type="Proteomes" id="UP000664132"/>
    </source>
</evidence>
<evidence type="ECO:0000256" key="6">
    <source>
        <dbReference type="PIRSR" id="PIRSR000189-1"/>
    </source>
</evidence>
<sequence length="376" mass="42036">MSKVLVIGGGVTGIVTAWVLLDRGYHVVIVSKEWASFGKDQRLTSQIARALWEYPPAVCGQHTNTESLHRSKKWCMTAYRIWEAIAQDPNLAKDAEMQMRKSVFFFPNKPEHNTKQRFKLSEIYRSGIKGARRDSSLIQGMGVNLESGAVDAYELLVPVIDTDVSMKWLIDLVLRKGGKLVTDKINGDLLAQERTLIMRFNSDSIVNATGLASKELTSDSTCYPLRGALLRFINDGQDFPKITAAMSIAADASLDNEIVFLVPRNDNILVVGGIAQREEWDLDLTLDSPIIQRMRARCEDFLPCLKNARLDSEYPLAQGLRPGREANIRVERETRNHDTHPSRIVHSYGHGGSGWSLSFGCAEEVAGMVEDMLRND</sequence>
<evidence type="ECO:0000256" key="2">
    <source>
        <dbReference type="ARBA" id="ARBA00006730"/>
    </source>
</evidence>
<dbReference type="SUPFAM" id="SSF54373">
    <property type="entry name" value="FAD-linked reductases, C-terminal domain"/>
    <property type="match status" value="1"/>
</dbReference>
<evidence type="ECO:0000313" key="8">
    <source>
        <dbReference type="EMBL" id="KAG4414129.1"/>
    </source>
</evidence>
<dbReference type="InterPro" id="IPR006076">
    <property type="entry name" value="FAD-dep_OxRdtase"/>
</dbReference>
<dbReference type="GO" id="GO:0005737">
    <property type="term" value="C:cytoplasm"/>
    <property type="evidence" value="ECO:0007669"/>
    <property type="project" value="TreeGrafter"/>
</dbReference>
<organism evidence="8 9">
    <name type="scientific">Cadophora malorum</name>
    <dbReference type="NCBI Taxonomy" id="108018"/>
    <lineage>
        <taxon>Eukaryota</taxon>
        <taxon>Fungi</taxon>
        <taxon>Dikarya</taxon>
        <taxon>Ascomycota</taxon>
        <taxon>Pezizomycotina</taxon>
        <taxon>Leotiomycetes</taxon>
        <taxon>Helotiales</taxon>
        <taxon>Ploettnerulaceae</taxon>
        <taxon>Cadophora</taxon>
    </lineage>
</organism>
<dbReference type="Proteomes" id="UP000664132">
    <property type="component" value="Unassembled WGS sequence"/>
</dbReference>
<dbReference type="PANTHER" id="PTHR11530">
    <property type="entry name" value="D-AMINO ACID OXIDASE"/>
    <property type="match status" value="1"/>
</dbReference>
<dbReference type="PANTHER" id="PTHR11530:SF25">
    <property type="entry name" value="FAD DEPENDENT OXIDOREDUCTASE DOMAIN-CONTAINING PROTEIN"/>
    <property type="match status" value="1"/>
</dbReference>
<feature type="domain" description="FAD dependent oxidoreductase" evidence="7">
    <location>
        <begin position="3"/>
        <end position="366"/>
    </location>
</feature>
<dbReference type="SUPFAM" id="SSF51971">
    <property type="entry name" value="Nucleotide-binding domain"/>
    <property type="match status" value="1"/>
</dbReference>
<evidence type="ECO:0000256" key="5">
    <source>
        <dbReference type="ARBA" id="ARBA00023002"/>
    </source>
</evidence>
<comment type="similarity">
    <text evidence="2">Belongs to the DAMOX/DASOX family.</text>
</comment>
<dbReference type="GO" id="GO:0019478">
    <property type="term" value="P:D-amino acid catabolic process"/>
    <property type="evidence" value="ECO:0007669"/>
    <property type="project" value="TreeGrafter"/>
</dbReference>
<keyword evidence="9" id="KW-1185">Reference proteome</keyword>
<comment type="caution">
    <text evidence="8">The sequence shown here is derived from an EMBL/GenBank/DDBJ whole genome shotgun (WGS) entry which is preliminary data.</text>
</comment>
<feature type="binding site" evidence="6">
    <location>
        <position position="209"/>
    </location>
    <ligand>
        <name>FAD</name>
        <dbReference type="ChEBI" id="CHEBI:57692"/>
    </ligand>
</feature>
<dbReference type="OrthoDB" id="2015447at2759"/>
<keyword evidence="3" id="KW-0285">Flavoprotein</keyword>
<evidence type="ECO:0000256" key="3">
    <source>
        <dbReference type="ARBA" id="ARBA00022630"/>
    </source>
</evidence>
<gene>
    <name evidence="8" type="ORF">IFR04_012735</name>
</gene>
<dbReference type="AlphaFoldDB" id="A0A8H7T646"/>
<keyword evidence="4 6" id="KW-0274">FAD</keyword>
<protein>
    <recommendedName>
        <fullName evidence="7">FAD dependent oxidoreductase domain-containing protein</fullName>
    </recommendedName>
</protein>
<dbReference type="GO" id="GO:0071949">
    <property type="term" value="F:FAD binding"/>
    <property type="evidence" value="ECO:0007669"/>
    <property type="project" value="InterPro"/>
</dbReference>
<evidence type="ECO:0000259" key="7">
    <source>
        <dbReference type="Pfam" id="PF01266"/>
    </source>
</evidence>
<reference evidence="8" key="1">
    <citation type="submission" date="2021-02" db="EMBL/GenBank/DDBJ databases">
        <title>Genome sequence Cadophora malorum strain M34.</title>
        <authorList>
            <person name="Stefanovic E."/>
            <person name="Vu D."/>
            <person name="Scully C."/>
            <person name="Dijksterhuis J."/>
            <person name="Roader J."/>
            <person name="Houbraken J."/>
        </authorList>
    </citation>
    <scope>NUCLEOTIDE SEQUENCE</scope>
    <source>
        <strain evidence="8">M34</strain>
    </source>
</reference>
<keyword evidence="5" id="KW-0560">Oxidoreductase</keyword>
<name>A0A8H7T646_9HELO</name>
<evidence type="ECO:0000256" key="4">
    <source>
        <dbReference type="ARBA" id="ARBA00022827"/>
    </source>
</evidence>
<feature type="binding site" evidence="6">
    <location>
        <begin position="44"/>
        <end position="45"/>
    </location>
    <ligand>
        <name>FAD</name>
        <dbReference type="ChEBI" id="CHEBI:57692"/>
    </ligand>
</feature>
<dbReference type="Gene3D" id="3.30.9.10">
    <property type="entry name" value="D-Amino Acid Oxidase, subunit A, domain 2"/>
    <property type="match status" value="1"/>
</dbReference>
<proteinExistence type="inferred from homology"/>
<feature type="binding site" evidence="6">
    <location>
        <position position="352"/>
    </location>
    <ligand>
        <name>D-dopa</name>
        <dbReference type="ChEBI" id="CHEBI:149689"/>
    </ligand>
</feature>
<dbReference type="InterPro" id="IPR023209">
    <property type="entry name" value="DAO"/>
</dbReference>
<feature type="binding site" evidence="6">
    <location>
        <position position="321"/>
    </location>
    <ligand>
        <name>D-dopa</name>
        <dbReference type="ChEBI" id="CHEBI:149689"/>
    </ligand>
</feature>
<accession>A0A8H7T646</accession>
<dbReference type="EMBL" id="JAFJYH010000280">
    <property type="protein sequence ID" value="KAG4414129.1"/>
    <property type="molecule type" value="Genomic_DNA"/>
</dbReference>
<dbReference type="Gene3D" id="3.40.50.720">
    <property type="entry name" value="NAD(P)-binding Rossmann-like Domain"/>
    <property type="match status" value="1"/>
</dbReference>
<dbReference type="Pfam" id="PF01266">
    <property type="entry name" value="DAO"/>
    <property type="match status" value="1"/>
</dbReference>
<dbReference type="GO" id="GO:0003884">
    <property type="term" value="F:D-amino-acid oxidase activity"/>
    <property type="evidence" value="ECO:0007669"/>
    <property type="project" value="InterPro"/>
</dbReference>
<evidence type="ECO:0000256" key="1">
    <source>
        <dbReference type="ARBA" id="ARBA00001974"/>
    </source>
</evidence>
<dbReference type="PIRSF" id="PIRSF000189">
    <property type="entry name" value="D-aa_oxidase"/>
    <property type="match status" value="1"/>
</dbReference>
<comment type="cofactor">
    <cofactor evidence="1 6">
        <name>FAD</name>
        <dbReference type="ChEBI" id="CHEBI:57692"/>
    </cofactor>
</comment>